<comment type="caution">
    <text evidence="2">The sequence shown here is derived from an EMBL/GenBank/DDBJ whole genome shotgun (WGS) entry which is preliminary data.</text>
</comment>
<evidence type="ECO:0000313" key="2">
    <source>
        <dbReference type="EMBL" id="CAE7825455.1"/>
    </source>
</evidence>
<feature type="region of interest" description="Disordered" evidence="1">
    <location>
        <begin position="543"/>
        <end position="566"/>
    </location>
</feature>
<protein>
    <submittedName>
        <fullName evidence="2">Uncharacterized protein</fullName>
    </submittedName>
</protein>
<accession>A0A812ZHL1</accession>
<feature type="compositionally biased region" description="Polar residues" evidence="1">
    <location>
        <begin position="595"/>
        <end position="606"/>
    </location>
</feature>
<sequence>MNEGHLDGAITWEEAISNTDGLKVLQLDRPMIVHKDVGCVKVGDLPAQDEITADSIKKKVQFLDIMLDYEGEIDLKHIETLFLQQRYADLPSPIRVNSRVETPYNMQLFILPADSGKHHIVKHIKFSEGTKVFHSTIRTMCTGQALEINYNQNYREGGRALQYLLEGLGGFQVRYQKLVPAGGPNKQAKETNEIRTGFAFIRKEGPEENSDGQFTFWTEEQVNDPNSPIYKWDRSVVKEFLRCLADQGSQAKSITDWPLTLKSLTPWCLNEVIAPILPHVLEHAVIWIGKSYVGKKEKGRRTKPRVFDDGNLNLEHPAAVKAVTEVSGIDRKTMARWNAASYAKNQLCQVCSNPYDRSVEPDMPPNTNSDTIPFEVFFKLVRPSFHKDFDEEDLMAIFKRSLVVVFTEKGIYTRLPSINRDPVKRVAWPDKDIGMISLSARPVLSAYYKSQLANLPNDHESDMQWSLNLLQAALDKEDVQFCSSIIGKEFSTGRRYLQEARPTLAGISGTTFHYYDEVVPEAAPPVKRLKSVMSSHSLLSRDLEQDAAKAESEQDATKPEAEEVKPTVTIKQEQIEANTKFTAFKKKLGKRTLQISISDESTTPPGRSSAAPSAKAMEILTATDRGILDMLRKDKLIGDWSE</sequence>
<feature type="non-terminal residue" evidence="2">
    <location>
        <position position="1"/>
    </location>
</feature>
<feature type="region of interest" description="Disordered" evidence="1">
    <location>
        <begin position="595"/>
        <end position="614"/>
    </location>
</feature>
<organism evidence="2 3">
    <name type="scientific">Symbiodinium necroappetens</name>
    <dbReference type="NCBI Taxonomy" id="1628268"/>
    <lineage>
        <taxon>Eukaryota</taxon>
        <taxon>Sar</taxon>
        <taxon>Alveolata</taxon>
        <taxon>Dinophyceae</taxon>
        <taxon>Suessiales</taxon>
        <taxon>Symbiodiniaceae</taxon>
        <taxon>Symbiodinium</taxon>
    </lineage>
</organism>
<proteinExistence type="predicted"/>
<dbReference type="AlphaFoldDB" id="A0A812ZHL1"/>
<dbReference type="EMBL" id="CAJNJA010047639">
    <property type="protein sequence ID" value="CAE7825455.1"/>
    <property type="molecule type" value="Genomic_DNA"/>
</dbReference>
<evidence type="ECO:0000256" key="1">
    <source>
        <dbReference type="SAM" id="MobiDB-lite"/>
    </source>
</evidence>
<name>A0A812ZHL1_9DINO</name>
<keyword evidence="3" id="KW-1185">Reference proteome</keyword>
<feature type="compositionally biased region" description="Basic and acidic residues" evidence="1">
    <location>
        <begin position="543"/>
        <end position="565"/>
    </location>
</feature>
<dbReference type="OrthoDB" id="416422at2759"/>
<evidence type="ECO:0000313" key="3">
    <source>
        <dbReference type="Proteomes" id="UP000601435"/>
    </source>
</evidence>
<gene>
    <name evidence="2" type="ORF">SNEC2469_LOCUS24614</name>
</gene>
<dbReference type="Proteomes" id="UP000601435">
    <property type="component" value="Unassembled WGS sequence"/>
</dbReference>
<reference evidence="2" key="1">
    <citation type="submission" date="2021-02" db="EMBL/GenBank/DDBJ databases">
        <authorList>
            <person name="Dougan E. K."/>
            <person name="Rhodes N."/>
            <person name="Thang M."/>
            <person name="Chan C."/>
        </authorList>
    </citation>
    <scope>NUCLEOTIDE SEQUENCE</scope>
</reference>